<name>A0A8H6I5P4_9AGAR</name>
<keyword evidence="2" id="KW-1185">Reference proteome</keyword>
<reference evidence="1 2" key="1">
    <citation type="submission" date="2020-07" db="EMBL/GenBank/DDBJ databases">
        <title>Comparative genomics of pyrophilous fungi reveals a link between fire events and developmental genes.</title>
        <authorList>
            <consortium name="DOE Joint Genome Institute"/>
            <person name="Steindorff A.S."/>
            <person name="Carver A."/>
            <person name="Calhoun S."/>
            <person name="Stillman K."/>
            <person name="Liu H."/>
            <person name="Lipzen A."/>
            <person name="Pangilinan J."/>
            <person name="Labutti K."/>
            <person name="Bruns T.D."/>
            <person name="Grigoriev I.V."/>
        </authorList>
    </citation>
    <scope>NUCLEOTIDE SEQUENCE [LARGE SCALE GENOMIC DNA]</scope>
    <source>
        <strain evidence="1 2">CBS 144469</strain>
    </source>
</reference>
<gene>
    <name evidence="1" type="ORF">DFP72DRAFT_844375</name>
</gene>
<dbReference type="Proteomes" id="UP000521943">
    <property type="component" value="Unassembled WGS sequence"/>
</dbReference>
<comment type="caution">
    <text evidence="1">The sequence shown here is derived from an EMBL/GenBank/DDBJ whole genome shotgun (WGS) entry which is preliminary data.</text>
</comment>
<dbReference type="AlphaFoldDB" id="A0A8H6I5P4"/>
<accession>A0A8H6I5P4</accession>
<evidence type="ECO:0000313" key="1">
    <source>
        <dbReference type="EMBL" id="KAF6759084.1"/>
    </source>
</evidence>
<dbReference type="EMBL" id="JACGCI010000016">
    <property type="protein sequence ID" value="KAF6759084.1"/>
    <property type="molecule type" value="Genomic_DNA"/>
</dbReference>
<evidence type="ECO:0000313" key="2">
    <source>
        <dbReference type="Proteomes" id="UP000521943"/>
    </source>
</evidence>
<organism evidence="1 2">
    <name type="scientific">Ephemerocybe angulata</name>
    <dbReference type="NCBI Taxonomy" id="980116"/>
    <lineage>
        <taxon>Eukaryota</taxon>
        <taxon>Fungi</taxon>
        <taxon>Dikarya</taxon>
        <taxon>Basidiomycota</taxon>
        <taxon>Agaricomycotina</taxon>
        <taxon>Agaricomycetes</taxon>
        <taxon>Agaricomycetidae</taxon>
        <taxon>Agaricales</taxon>
        <taxon>Agaricineae</taxon>
        <taxon>Psathyrellaceae</taxon>
        <taxon>Ephemerocybe</taxon>
    </lineage>
</organism>
<protein>
    <submittedName>
        <fullName evidence="1">Uncharacterized protein</fullName>
    </submittedName>
</protein>
<sequence length="108" mass="12517">MCKYPDDSREGRNIKEYLVSGVAYLRHAYPFQFDILFPWSYLALSKADPSLDITNLVKSNAFFDSFKYDTFLKVRDLSAWASCLAPHPAHELWGLKNILTLFDYAQTQ</sequence>
<dbReference type="OrthoDB" id="2535938at2759"/>
<proteinExistence type="predicted"/>